<evidence type="ECO:0000313" key="2">
    <source>
        <dbReference type="Proteomes" id="UP000182332"/>
    </source>
</evidence>
<protein>
    <submittedName>
        <fullName evidence="1">Uncharacterized protein</fullName>
    </submittedName>
</protein>
<dbReference type="OrthoDB" id="7005675at2"/>
<name>A0A1I0GZF4_9PSED</name>
<dbReference type="AlphaFoldDB" id="A0A1I0GZF4"/>
<sequence>MIPHQKYVDDPLGEWKRMVEVRQDLVTDPDGQRAKLRDLAMLAHQRHQVAAVELSDMLEITDAAREWGLVELEEGYHLGIFRRPEHELEAGTQCFYKGKLIRVL</sequence>
<proteinExistence type="predicted"/>
<dbReference type="RefSeq" id="WP_139214526.1">
    <property type="nucleotide sequence ID" value="NZ_FOHW01000024.1"/>
</dbReference>
<evidence type="ECO:0000313" key="1">
    <source>
        <dbReference type="EMBL" id="SET76662.1"/>
    </source>
</evidence>
<accession>A0A1I0GZF4</accession>
<reference evidence="1 2" key="1">
    <citation type="submission" date="2016-10" db="EMBL/GenBank/DDBJ databases">
        <authorList>
            <person name="de Groot N.N."/>
        </authorList>
    </citation>
    <scope>NUCLEOTIDE SEQUENCE [LARGE SCALE GENOMIC DNA]</scope>
    <source>
        <strain evidence="1 2">DSM 11363</strain>
    </source>
</reference>
<dbReference type="EMBL" id="FOHW01000024">
    <property type="protein sequence ID" value="SET76662.1"/>
    <property type="molecule type" value="Genomic_DNA"/>
</dbReference>
<gene>
    <name evidence="1" type="ORF">SAMN05216197_12466</name>
</gene>
<organism evidence="1 2">
    <name type="scientific">Pseudomonas graminis</name>
    <dbReference type="NCBI Taxonomy" id="158627"/>
    <lineage>
        <taxon>Bacteria</taxon>
        <taxon>Pseudomonadati</taxon>
        <taxon>Pseudomonadota</taxon>
        <taxon>Gammaproteobacteria</taxon>
        <taxon>Pseudomonadales</taxon>
        <taxon>Pseudomonadaceae</taxon>
        <taxon>Pseudomonas</taxon>
    </lineage>
</organism>
<dbReference type="Proteomes" id="UP000182332">
    <property type="component" value="Unassembled WGS sequence"/>
</dbReference>